<dbReference type="InterPro" id="IPR029058">
    <property type="entry name" value="AB_hydrolase_fold"/>
</dbReference>
<dbReference type="AlphaFoldDB" id="A0A381Z7E9"/>
<accession>A0A381Z7E9</accession>
<evidence type="ECO:0000313" key="1">
    <source>
        <dbReference type="EMBL" id="SVA84677.1"/>
    </source>
</evidence>
<gene>
    <name evidence="1" type="ORF">METZ01_LOCUS137531</name>
</gene>
<dbReference type="Gene3D" id="3.40.50.1820">
    <property type="entry name" value="alpha/beta hydrolase"/>
    <property type="match status" value="1"/>
</dbReference>
<protein>
    <submittedName>
        <fullName evidence="1">Uncharacterized protein</fullName>
    </submittedName>
</protein>
<feature type="non-terminal residue" evidence="1">
    <location>
        <position position="37"/>
    </location>
</feature>
<sequence>MEGRFELGEFELQSGQVLHDAFITYETHGDLNADRSN</sequence>
<proteinExistence type="predicted"/>
<reference evidence="1" key="1">
    <citation type="submission" date="2018-05" db="EMBL/GenBank/DDBJ databases">
        <authorList>
            <person name="Lanie J.A."/>
            <person name="Ng W.-L."/>
            <person name="Kazmierczak K.M."/>
            <person name="Andrzejewski T.M."/>
            <person name="Davidsen T.M."/>
            <person name="Wayne K.J."/>
            <person name="Tettelin H."/>
            <person name="Glass J.I."/>
            <person name="Rusch D."/>
            <person name="Podicherti R."/>
            <person name="Tsui H.-C.T."/>
            <person name="Winkler M.E."/>
        </authorList>
    </citation>
    <scope>NUCLEOTIDE SEQUENCE</scope>
</reference>
<name>A0A381Z7E9_9ZZZZ</name>
<organism evidence="1">
    <name type="scientific">marine metagenome</name>
    <dbReference type="NCBI Taxonomy" id="408172"/>
    <lineage>
        <taxon>unclassified sequences</taxon>
        <taxon>metagenomes</taxon>
        <taxon>ecological metagenomes</taxon>
    </lineage>
</organism>
<dbReference type="EMBL" id="UINC01020083">
    <property type="protein sequence ID" value="SVA84677.1"/>
    <property type="molecule type" value="Genomic_DNA"/>
</dbReference>